<dbReference type="InParanoid" id="C5KKS9"/>
<sequence>MNKVWELMKNLKLLFIMRFVRSDGSCKALRGMTVGDGKKISKADGSGHVSIVEGEGMCSDPNWEPRLTCYRIDGGNCHHGL</sequence>
<evidence type="ECO:0000256" key="1">
    <source>
        <dbReference type="SAM" id="SignalP"/>
    </source>
</evidence>
<name>C5KKS9_PERM5</name>
<feature type="signal peptide" evidence="1">
    <location>
        <begin position="1"/>
        <end position="22"/>
    </location>
</feature>
<proteinExistence type="predicted"/>
<feature type="chain" id="PRO_5002952747" evidence="1">
    <location>
        <begin position="23"/>
        <end position="81"/>
    </location>
</feature>
<dbReference type="GeneID" id="9061785"/>
<keyword evidence="3" id="KW-1185">Reference proteome</keyword>
<feature type="non-terminal residue" evidence="2">
    <location>
        <position position="81"/>
    </location>
</feature>
<protein>
    <submittedName>
        <fullName evidence="2">Uncharacterized protein</fullName>
    </submittedName>
</protein>
<organism evidence="3">
    <name type="scientific">Perkinsus marinus (strain ATCC 50983 / TXsc)</name>
    <dbReference type="NCBI Taxonomy" id="423536"/>
    <lineage>
        <taxon>Eukaryota</taxon>
        <taxon>Sar</taxon>
        <taxon>Alveolata</taxon>
        <taxon>Perkinsozoa</taxon>
        <taxon>Perkinsea</taxon>
        <taxon>Perkinsida</taxon>
        <taxon>Perkinsidae</taxon>
        <taxon>Perkinsus</taxon>
    </lineage>
</organism>
<evidence type="ECO:0000313" key="3">
    <source>
        <dbReference type="Proteomes" id="UP000007800"/>
    </source>
</evidence>
<evidence type="ECO:0000313" key="2">
    <source>
        <dbReference type="EMBL" id="EER14914.1"/>
    </source>
</evidence>
<keyword evidence="1" id="KW-0732">Signal</keyword>
<accession>C5KKS9</accession>
<dbReference type="RefSeq" id="XP_002783118.1">
    <property type="nucleotide sequence ID" value="XM_002783072.1"/>
</dbReference>
<gene>
    <name evidence="2" type="ORF">Pmar_PMAR016655</name>
</gene>
<dbReference type="OrthoDB" id="415372at2759"/>
<reference evidence="2 3" key="1">
    <citation type="submission" date="2008-07" db="EMBL/GenBank/DDBJ databases">
        <authorList>
            <person name="El-Sayed N."/>
            <person name="Caler E."/>
            <person name="Inman J."/>
            <person name="Amedeo P."/>
            <person name="Hass B."/>
            <person name="Wortman J."/>
        </authorList>
    </citation>
    <scope>NUCLEOTIDE SEQUENCE [LARGE SCALE GENOMIC DNA]</scope>
    <source>
        <strain evidence="3">ATCC 50983 / TXsc</strain>
    </source>
</reference>
<dbReference type="AlphaFoldDB" id="C5KKS9"/>
<dbReference type="Proteomes" id="UP000007800">
    <property type="component" value="Unassembled WGS sequence"/>
</dbReference>
<dbReference type="EMBL" id="GG673743">
    <property type="protein sequence ID" value="EER14914.1"/>
    <property type="molecule type" value="Genomic_DNA"/>
</dbReference>